<accession>A0ABD0R788</accession>
<keyword evidence="2" id="KW-1185">Reference proteome</keyword>
<dbReference type="InterPro" id="IPR029044">
    <property type="entry name" value="Nucleotide-diphossugar_trans"/>
</dbReference>
<protein>
    <submittedName>
        <fullName evidence="1">Uncharacterized protein</fullName>
    </submittedName>
</protein>
<feature type="non-terminal residue" evidence="1">
    <location>
        <position position="1"/>
    </location>
</feature>
<dbReference type="EMBL" id="JAMKFB020000005">
    <property type="protein sequence ID" value="KAL0193900.1"/>
    <property type="molecule type" value="Genomic_DNA"/>
</dbReference>
<name>A0ABD0R788_CIRMR</name>
<dbReference type="Gene3D" id="3.90.550.10">
    <property type="entry name" value="Spore Coat Polysaccharide Biosynthesis Protein SpsA, Chain A"/>
    <property type="match status" value="1"/>
</dbReference>
<dbReference type="AlphaFoldDB" id="A0ABD0R788"/>
<dbReference type="Proteomes" id="UP001529510">
    <property type="component" value="Unassembled WGS sequence"/>
</dbReference>
<reference evidence="1 2" key="1">
    <citation type="submission" date="2024-05" db="EMBL/GenBank/DDBJ databases">
        <title>Genome sequencing and assembly of Indian major carp, Cirrhinus mrigala (Hamilton, 1822).</title>
        <authorList>
            <person name="Mohindra V."/>
            <person name="Chowdhury L.M."/>
            <person name="Lal K."/>
            <person name="Jena J.K."/>
        </authorList>
    </citation>
    <scope>NUCLEOTIDE SEQUENCE [LARGE SCALE GENOMIC DNA]</scope>
    <source>
        <strain evidence="1">CM1030</strain>
        <tissue evidence="1">Blood</tissue>
    </source>
</reference>
<evidence type="ECO:0000313" key="1">
    <source>
        <dbReference type="EMBL" id="KAL0193900.1"/>
    </source>
</evidence>
<proteinExistence type="predicted"/>
<evidence type="ECO:0000313" key="2">
    <source>
        <dbReference type="Proteomes" id="UP001529510"/>
    </source>
</evidence>
<gene>
    <name evidence="1" type="ORF">M9458_012196</name>
</gene>
<feature type="non-terminal residue" evidence="1">
    <location>
        <position position="65"/>
    </location>
</feature>
<sequence>AEPILTRVKEDHTRIILPAIDNIKYNTFEVQQYANAAHGYNWGLWCMYIIPPQDWLDKGDETAPI</sequence>
<organism evidence="1 2">
    <name type="scientific">Cirrhinus mrigala</name>
    <name type="common">Mrigala</name>
    <dbReference type="NCBI Taxonomy" id="683832"/>
    <lineage>
        <taxon>Eukaryota</taxon>
        <taxon>Metazoa</taxon>
        <taxon>Chordata</taxon>
        <taxon>Craniata</taxon>
        <taxon>Vertebrata</taxon>
        <taxon>Euteleostomi</taxon>
        <taxon>Actinopterygii</taxon>
        <taxon>Neopterygii</taxon>
        <taxon>Teleostei</taxon>
        <taxon>Ostariophysi</taxon>
        <taxon>Cypriniformes</taxon>
        <taxon>Cyprinidae</taxon>
        <taxon>Labeoninae</taxon>
        <taxon>Labeonini</taxon>
        <taxon>Cirrhinus</taxon>
    </lineage>
</organism>
<comment type="caution">
    <text evidence="1">The sequence shown here is derived from an EMBL/GenBank/DDBJ whole genome shotgun (WGS) entry which is preliminary data.</text>
</comment>